<feature type="chain" id="PRO_5011628260" evidence="1">
    <location>
        <begin position="20"/>
        <end position="488"/>
    </location>
</feature>
<dbReference type="EMBL" id="FNXY01000005">
    <property type="protein sequence ID" value="SEJ08856.1"/>
    <property type="molecule type" value="Genomic_DNA"/>
</dbReference>
<dbReference type="RefSeq" id="WP_090336620.1">
    <property type="nucleotide sequence ID" value="NZ_FNXY01000005.1"/>
</dbReference>
<evidence type="ECO:0000313" key="4">
    <source>
        <dbReference type="Proteomes" id="UP000199532"/>
    </source>
</evidence>
<dbReference type="OrthoDB" id="1273797at2"/>
<dbReference type="STRING" id="408657.SAMN04487995_3158"/>
<reference evidence="3 4" key="1">
    <citation type="submission" date="2016-10" db="EMBL/GenBank/DDBJ databases">
        <authorList>
            <person name="de Groot N.N."/>
        </authorList>
    </citation>
    <scope>NUCLEOTIDE SEQUENCE [LARGE SCALE GENOMIC DNA]</scope>
    <source>
        <strain evidence="3 4">DSM 19938</strain>
    </source>
</reference>
<evidence type="ECO:0000256" key="1">
    <source>
        <dbReference type="SAM" id="SignalP"/>
    </source>
</evidence>
<gene>
    <name evidence="3" type="ORF">SAMN04487995_3158</name>
</gene>
<dbReference type="SMART" id="SM00849">
    <property type="entry name" value="Lactamase_B"/>
    <property type="match status" value="1"/>
</dbReference>
<dbReference type="InterPro" id="IPR050855">
    <property type="entry name" value="NDM-1-like"/>
</dbReference>
<keyword evidence="4" id="KW-1185">Reference proteome</keyword>
<dbReference type="PANTHER" id="PTHR42951:SF20">
    <property type="entry name" value="BETA LACTAMASE"/>
    <property type="match status" value="1"/>
</dbReference>
<proteinExistence type="predicted"/>
<evidence type="ECO:0000259" key="2">
    <source>
        <dbReference type="SMART" id="SM00849"/>
    </source>
</evidence>
<protein>
    <submittedName>
        <fullName evidence="3">Glyoxylase, beta-lactamase superfamily II</fullName>
    </submittedName>
</protein>
<dbReference type="Pfam" id="PF00753">
    <property type="entry name" value="Lactamase_B"/>
    <property type="match status" value="1"/>
</dbReference>
<dbReference type="InterPro" id="IPR001279">
    <property type="entry name" value="Metallo-B-lactamas"/>
</dbReference>
<evidence type="ECO:0000313" key="3">
    <source>
        <dbReference type="EMBL" id="SEJ08856.1"/>
    </source>
</evidence>
<organism evidence="3 4">
    <name type="scientific">Dyadobacter koreensis</name>
    <dbReference type="NCBI Taxonomy" id="408657"/>
    <lineage>
        <taxon>Bacteria</taxon>
        <taxon>Pseudomonadati</taxon>
        <taxon>Bacteroidota</taxon>
        <taxon>Cytophagia</taxon>
        <taxon>Cytophagales</taxon>
        <taxon>Spirosomataceae</taxon>
        <taxon>Dyadobacter</taxon>
    </lineage>
</organism>
<feature type="domain" description="Metallo-beta-lactamase" evidence="2">
    <location>
        <begin position="284"/>
        <end position="467"/>
    </location>
</feature>
<dbReference type="SUPFAM" id="SSF56281">
    <property type="entry name" value="Metallo-hydrolase/oxidoreductase"/>
    <property type="match status" value="1"/>
</dbReference>
<dbReference type="AlphaFoldDB" id="A0A1H6VYP7"/>
<dbReference type="InterPro" id="IPR036866">
    <property type="entry name" value="RibonucZ/Hydroxyglut_hydro"/>
</dbReference>
<dbReference type="Gene3D" id="3.60.15.10">
    <property type="entry name" value="Ribonuclease Z/Hydroxyacylglutathione hydrolase-like"/>
    <property type="match status" value="1"/>
</dbReference>
<accession>A0A1H6VYP7</accession>
<sequence>MKIKIYTLIIFFTPFISFAQTTANYQRALQILEKSISATSTHIPDSLFIKSKGVIHNLGHYEVPGKTKDIPYEETDVFFTKEQSGYMRSTIVNNGYTFVELAVSKQDSVYKKGFYQNKLLKDKNTDFAFELARKVPAKLLQLAWLSRISLRYLGEDKSYAWISFGSKPVTLFINKKTKLLDRTEYLGYDNTYGDVVFATEYKGYFDQNGIKMPASRMDYEYGKAEREVTYEAFRSNIKPDTADLKMTLVPEYFKRKMAQRIETRDSLVFEKVAVNISLIKIVSQNNKMLVAEFPDNIALFETPSGIELNENIIAQLKKRFPGKPLKYLFVTHHHPDHAGGLRAYAALPLTVVTTAGNQAYFEANMKKSHTMSNVLIDNTQKFRFDFVPLNGEKKFMGKVIAYEIGKSTEHTNEHLVYYFPDSKILWTGDLLNFRSGGRVSSAGQRGKAVYDLITSKNLTIDRIYTSWPLQGQKEFGTMEELRKMIEVK</sequence>
<dbReference type="PANTHER" id="PTHR42951">
    <property type="entry name" value="METALLO-BETA-LACTAMASE DOMAIN-CONTAINING"/>
    <property type="match status" value="1"/>
</dbReference>
<dbReference type="Proteomes" id="UP000199532">
    <property type="component" value="Unassembled WGS sequence"/>
</dbReference>
<feature type="signal peptide" evidence="1">
    <location>
        <begin position="1"/>
        <end position="19"/>
    </location>
</feature>
<name>A0A1H6VYP7_9BACT</name>
<keyword evidence="1" id="KW-0732">Signal</keyword>